<feature type="compositionally biased region" description="Low complexity" evidence="1">
    <location>
        <begin position="11"/>
        <end position="27"/>
    </location>
</feature>
<keyword evidence="4" id="KW-1185">Reference proteome</keyword>
<keyword evidence="2" id="KW-0472">Membrane</keyword>
<feature type="transmembrane region" description="Helical" evidence="2">
    <location>
        <begin position="230"/>
        <end position="249"/>
    </location>
</feature>
<feature type="region of interest" description="Disordered" evidence="1">
    <location>
        <begin position="1"/>
        <end position="47"/>
    </location>
</feature>
<dbReference type="RefSeq" id="WP_190203869.1">
    <property type="nucleotide sequence ID" value="NZ_BNBI01000004.1"/>
</dbReference>
<feature type="transmembrane region" description="Helical" evidence="2">
    <location>
        <begin position="339"/>
        <end position="356"/>
    </location>
</feature>
<protein>
    <submittedName>
        <fullName evidence="3">Uncharacterized protein</fullName>
    </submittedName>
</protein>
<evidence type="ECO:0000313" key="4">
    <source>
        <dbReference type="Proteomes" id="UP000630718"/>
    </source>
</evidence>
<dbReference type="Proteomes" id="UP000630718">
    <property type="component" value="Unassembled WGS sequence"/>
</dbReference>
<name>A0A919AB11_9ACTN</name>
<evidence type="ECO:0000313" key="3">
    <source>
        <dbReference type="EMBL" id="GHE96400.1"/>
    </source>
</evidence>
<evidence type="ECO:0000256" key="2">
    <source>
        <dbReference type="SAM" id="Phobius"/>
    </source>
</evidence>
<gene>
    <name evidence="3" type="ORF">GCM10018772_20610</name>
</gene>
<proteinExistence type="predicted"/>
<keyword evidence="2" id="KW-0812">Transmembrane</keyword>
<dbReference type="AlphaFoldDB" id="A0A919AB11"/>
<keyword evidence="2" id="KW-1133">Transmembrane helix</keyword>
<feature type="transmembrane region" description="Helical" evidence="2">
    <location>
        <begin position="311"/>
        <end position="333"/>
    </location>
</feature>
<sequence>MTGVEQADGFPVPASARPAAPGPAAGGQRDGDRLDGGRPAGSRPRSMLGYLVMPRPKDAVKGLLMPFTFLLAVAAGADVTGRTVVRALIVWGVLELLVYPARYQWNDVRGFVADQSHPAGHDRGRLPGPLERVRARVGASCAVAVARLAAVAVLALVLAPLAGVVWAVTAAVFGVAVVYEVLRARGTGRTATVPPPARPAVVALWIVVGAGYVVRGMTGLALAVDLGRRPALAVAAAVALWAFGVAFVTSRWVLESLAFAAADHGRLIWTARAEHAREHLLALVRWLPSRTDAAPADWAPLRRRTPWTAPWNLALLVAGTASAVTGVLLGAPASPEHCLVAALLGAAATAAVVLLPARRPLVLLAGAAPQLLVLALTGQPRPLAALLPWLAVMAAHLVYSSRSLSTIGLPSGRLRPLVAVPGAALARAVVGPATWEALRKERR</sequence>
<evidence type="ECO:0000256" key="1">
    <source>
        <dbReference type="SAM" id="MobiDB-lite"/>
    </source>
</evidence>
<accession>A0A919AB11</accession>
<comment type="caution">
    <text evidence="3">The sequence shown here is derived from an EMBL/GenBank/DDBJ whole genome shotgun (WGS) entry which is preliminary data.</text>
</comment>
<feature type="transmembrane region" description="Helical" evidence="2">
    <location>
        <begin position="202"/>
        <end position="224"/>
    </location>
</feature>
<feature type="transmembrane region" description="Helical" evidence="2">
    <location>
        <begin position="164"/>
        <end position="182"/>
    </location>
</feature>
<dbReference type="EMBL" id="BNBI01000004">
    <property type="protein sequence ID" value="GHE96400.1"/>
    <property type="molecule type" value="Genomic_DNA"/>
</dbReference>
<reference evidence="3" key="1">
    <citation type="journal article" date="2014" name="Int. J. Syst. Evol. Microbiol.">
        <title>Complete genome sequence of Corynebacterium casei LMG S-19264T (=DSM 44701T), isolated from a smear-ripened cheese.</title>
        <authorList>
            <consortium name="US DOE Joint Genome Institute (JGI-PGF)"/>
            <person name="Walter F."/>
            <person name="Albersmeier A."/>
            <person name="Kalinowski J."/>
            <person name="Ruckert C."/>
        </authorList>
    </citation>
    <scope>NUCLEOTIDE SEQUENCE</scope>
    <source>
        <strain evidence="3">JCM 4477</strain>
    </source>
</reference>
<reference evidence="3" key="2">
    <citation type="submission" date="2020-09" db="EMBL/GenBank/DDBJ databases">
        <authorList>
            <person name="Sun Q."/>
            <person name="Ohkuma M."/>
        </authorList>
    </citation>
    <scope>NUCLEOTIDE SEQUENCE</scope>
    <source>
        <strain evidence="3">JCM 4477</strain>
    </source>
</reference>
<organism evidence="3 4">
    <name type="scientific">Streptomyces fumanus</name>
    <dbReference type="NCBI Taxonomy" id="67302"/>
    <lineage>
        <taxon>Bacteria</taxon>
        <taxon>Bacillati</taxon>
        <taxon>Actinomycetota</taxon>
        <taxon>Actinomycetes</taxon>
        <taxon>Kitasatosporales</taxon>
        <taxon>Streptomycetaceae</taxon>
        <taxon>Streptomyces</taxon>
    </lineage>
</organism>